<evidence type="ECO:0000313" key="1">
    <source>
        <dbReference type="EMBL" id="MDW0110451.1"/>
    </source>
</evidence>
<sequence>MEVVRYAVIVAWTETGEKAYSLLGLDDDYKPVAIEPVYVGNASQVDMLRHWLNKVNGQREQGQQAIVFTNMKAARQKSAHVMDFEHIHVKYSSEFTRKYAMAMQVALDTAKKGEDRT</sequence>
<name>A0ABU4G0E8_9BACL</name>
<organism evidence="1 2">
    <name type="scientific">Sporosarcina aquimarina</name>
    <dbReference type="NCBI Taxonomy" id="114975"/>
    <lineage>
        <taxon>Bacteria</taxon>
        <taxon>Bacillati</taxon>
        <taxon>Bacillota</taxon>
        <taxon>Bacilli</taxon>
        <taxon>Bacillales</taxon>
        <taxon>Caryophanaceae</taxon>
        <taxon>Sporosarcina</taxon>
    </lineage>
</organism>
<reference evidence="1 2" key="1">
    <citation type="submission" date="2023-06" db="EMBL/GenBank/DDBJ databases">
        <title>Sporosarcina sp. nov., isolated from Korean traditional fermented seafood 'Jeotgal'.</title>
        <authorList>
            <person name="Yang A.-I."/>
            <person name="Shin N.-R."/>
        </authorList>
    </citation>
    <scope>NUCLEOTIDE SEQUENCE [LARGE SCALE GENOMIC DNA]</scope>
    <source>
        <strain evidence="1 2">KCTC3840</strain>
    </source>
</reference>
<gene>
    <name evidence="1" type="ORF">QT716_10425</name>
</gene>
<keyword evidence="2" id="KW-1185">Reference proteome</keyword>
<dbReference type="EMBL" id="JAUBDH010000005">
    <property type="protein sequence ID" value="MDW0110451.1"/>
    <property type="molecule type" value="Genomic_DNA"/>
</dbReference>
<comment type="caution">
    <text evidence="1">The sequence shown here is derived from an EMBL/GenBank/DDBJ whole genome shotgun (WGS) entry which is preliminary data.</text>
</comment>
<protein>
    <submittedName>
        <fullName evidence="1">Uncharacterized protein</fullName>
    </submittedName>
</protein>
<dbReference type="RefSeq" id="WP_317935997.1">
    <property type="nucleotide sequence ID" value="NZ_JAUBDH010000005.1"/>
</dbReference>
<accession>A0ABU4G0E8</accession>
<dbReference type="Proteomes" id="UP001280629">
    <property type="component" value="Unassembled WGS sequence"/>
</dbReference>
<evidence type="ECO:0000313" key="2">
    <source>
        <dbReference type="Proteomes" id="UP001280629"/>
    </source>
</evidence>
<proteinExistence type="predicted"/>